<dbReference type="AlphaFoldDB" id="A0A8W8P2F8"/>
<protein>
    <submittedName>
        <fullName evidence="1">Uncharacterized protein</fullName>
    </submittedName>
</protein>
<dbReference type="Proteomes" id="UP000005408">
    <property type="component" value="Unassembled WGS sequence"/>
</dbReference>
<sequence>MSYLSAPLGRLECSELFSLSSLKLKLCDAGVKEAICFSKACVHAAKMSKKVYVFTEIFGKGHHMLLQYMMKQDGSDDPLLQKLISYTSNLKEATKALQNVSGGSRGKESETEWAARLAVHFFLPLSLVQDYILDSCSSHKVLECPCSCKSRINYGDTSIGHPKTWFGLFDIVIGKTLSPQERNKRRKPETEVHIAATVIPEEPDEESETLLESSEDNLSQIEVKFESLHKFFSQIASQSIVFSFYQKKCNSAVSIVPSIAVSKTHVQFHFYDCEKDLYFLSREMPLFSEDDNELLLETVIATWLVLNYRHLLSGPTEGMVKGEKFGFHSNVSDEVLNLYRNEIKMGITKIKTEHLDLKSGLYYQGVIVDASDTLKRKKNMKKQQS</sequence>
<organism evidence="1 2">
    <name type="scientific">Magallana gigas</name>
    <name type="common">Pacific oyster</name>
    <name type="synonym">Crassostrea gigas</name>
    <dbReference type="NCBI Taxonomy" id="29159"/>
    <lineage>
        <taxon>Eukaryota</taxon>
        <taxon>Metazoa</taxon>
        <taxon>Spiralia</taxon>
        <taxon>Lophotrochozoa</taxon>
        <taxon>Mollusca</taxon>
        <taxon>Bivalvia</taxon>
        <taxon>Autobranchia</taxon>
        <taxon>Pteriomorphia</taxon>
        <taxon>Ostreida</taxon>
        <taxon>Ostreoidea</taxon>
        <taxon>Ostreidae</taxon>
        <taxon>Magallana</taxon>
    </lineage>
</organism>
<dbReference type="EnsemblMetazoa" id="G8415.4">
    <property type="protein sequence ID" value="G8415.4:cds"/>
    <property type="gene ID" value="G8415"/>
</dbReference>
<dbReference type="OMA" id="CKTVIRY"/>
<accession>A0A8W8P2F8</accession>
<evidence type="ECO:0000313" key="1">
    <source>
        <dbReference type="EnsemblMetazoa" id="G8415.4:cds"/>
    </source>
</evidence>
<name>A0A8W8P2F8_MAGGI</name>
<evidence type="ECO:0000313" key="2">
    <source>
        <dbReference type="Proteomes" id="UP000005408"/>
    </source>
</evidence>
<proteinExistence type="predicted"/>
<dbReference type="EnsemblMetazoa" id="G8415.5">
    <property type="protein sequence ID" value="G8415.5:cds"/>
    <property type="gene ID" value="G8415"/>
</dbReference>
<keyword evidence="2" id="KW-1185">Reference proteome</keyword>
<reference evidence="1" key="1">
    <citation type="submission" date="2022-08" db="UniProtKB">
        <authorList>
            <consortium name="EnsemblMetazoa"/>
        </authorList>
    </citation>
    <scope>IDENTIFICATION</scope>
    <source>
        <strain evidence="1">05x7-T-G4-1.051#20</strain>
    </source>
</reference>
<dbReference type="OrthoDB" id="6128981at2759"/>